<organism evidence="4 5">
    <name type="scientific">Duganella callida</name>
    <dbReference type="NCBI Taxonomy" id="2561932"/>
    <lineage>
        <taxon>Bacteria</taxon>
        <taxon>Pseudomonadati</taxon>
        <taxon>Pseudomonadota</taxon>
        <taxon>Betaproteobacteria</taxon>
        <taxon>Burkholderiales</taxon>
        <taxon>Oxalobacteraceae</taxon>
        <taxon>Telluria group</taxon>
        <taxon>Duganella</taxon>
    </lineage>
</organism>
<evidence type="ECO:0000259" key="3">
    <source>
        <dbReference type="SMART" id="SM00829"/>
    </source>
</evidence>
<dbReference type="Pfam" id="PF00107">
    <property type="entry name" value="ADH_zinc_N"/>
    <property type="match status" value="1"/>
</dbReference>
<sequence>MLSIIHRKLGAPANVLERVDAPATGEPGPGQLRIRVAYVTVHPGDLQIIEGAPASGGPYAVSPEGRTPGFEGVGFITSIGPGIDAALGLHIGKAVAYFPVASGWSEYVLASSDAVVPVPDHVQLEIAAQALINTVTAELIIRAGHAAWPAGQRDAVTVIQTGAASAVGKIITALLTERGVQVIRLVRSAASARRLRENVDIGPVIATEEVGWEKSLAQAAAGVQLHVAVDGVGGPVLPVIADLLAPGGTIINYGSLGGATTDIRLLVPRGLTIQGVHIGQWMAQSGTQKTTDLDTAMRLAANRPDLFPVAAVYGPNHIKQAIEHVRQDGRDGAVLLTFQGENS</sequence>
<dbReference type="Gene3D" id="3.40.50.720">
    <property type="entry name" value="NAD(P)-binding Rossmann-like Domain"/>
    <property type="match status" value="1"/>
</dbReference>
<proteinExistence type="predicted"/>
<dbReference type="EMBL" id="SPVG01000180">
    <property type="protein sequence ID" value="TFW18686.1"/>
    <property type="molecule type" value="Genomic_DNA"/>
</dbReference>
<evidence type="ECO:0000313" key="4">
    <source>
        <dbReference type="EMBL" id="TFW18686.1"/>
    </source>
</evidence>
<dbReference type="Proteomes" id="UP000297729">
    <property type="component" value="Unassembled WGS sequence"/>
</dbReference>
<dbReference type="Gene3D" id="3.90.180.10">
    <property type="entry name" value="Medium-chain alcohol dehydrogenases, catalytic domain"/>
    <property type="match status" value="1"/>
</dbReference>
<keyword evidence="5" id="KW-1185">Reference proteome</keyword>
<evidence type="ECO:0000256" key="1">
    <source>
        <dbReference type="ARBA" id="ARBA00022857"/>
    </source>
</evidence>
<dbReference type="RefSeq" id="WP_135202869.1">
    <property type="nucleotide sequence ID" value="NZ_SPVG01000180.1"/>
</dbReference>
<dbReference type="AlphaFoldDB" id="A0A4Y9SA74"/>
<keyword evidence="1" id="KW-0521">NADP</keyword>
<accession>A0A4Y9SA74</accession>
<evidence type="ECO:0000256" key="2">
    <source>
        <dbReference type="ARBA" id="ARBA00023002"/>
    </source>
</evidence>
<dbReference type="SUPFAM" id="SSF50129">
    <property type="entry name" value="GroES-like"/>
    <property type="match status" value="1"/>
</dbReference>
<keyword evidence="2" id="KW-0560">Oxidoreductase</keyword>
<comment type="caution">
    <text evidence="4">The sequence shown here is derived from an EMBL/GenBank/DDBJ whole genome shotgun (WGS) entry which is preliminary data.</text>
</comment>
<dbReference type="InterPro" id="IPR013154">
    <property type="entry name" value="ADH-like_N"/>
</dbReference>
<dbReference type="InterPro" id="IPR011032">
    <property type="entry name" value="GroES-like_sf"/>
</dbReference>
<name>A0A4Y9SA74_9BURK</name>
<dbReference type="SMART" id="SM00829">
    <property type="entry name" value="PKS_ER"/>
    <property type="match status" value="1"/>
</dbReference>
<protein>
    <submittedName>
        <fullName evidence="4">Alcohol dehydrogenase</fullName>
    </submittedName>
</protein>
<dbReference type="SUPFAM" id="SSF51735">
    <property type="entry name" value="NAD(P)-binding Rossmann-fold domains"/>
    <property type="match status" value="1"/>
</dbReference>
<dbReference type="InterPro" id="IPR020843">
    <property type="entry name" value="ER"/>
</dbReference>
<dbReference type="GO" id="GO:0016651">
    <property type="term" value="F:oxidoreductase activity, acting on NAD(P)H"/>
    <property type="evidence" value="ECO:0007669"/>
    <property type="project" value="TreeGrafter"/>
</dbReference>
<dbReference type="GO" id="GO:0070402">
    <property type="term" value="F:NADPH binding"/>
    <property type="evidence" value="ECO:0007669"/>
    <property type="project" value="TreeGrafter"/>
</dbReference>
<dbReference type="InterPro" id="IPR036291">
    <property type="entry name" value="NAD(P)-bd_dom_sf"/>
</dbReference>
<dbReference type="PANTHER" id="PTHR48106:SF2">
    <property type="entry name" value="ZN2+-BINDING DEHYDROGENASE"/>
    <property type="match status" value="1"/>
</dbReference>
<evidence type="ECO:0000313" key="5">
    <source>
        <dbReference type="Proteomes" id="UP000297729"/>
    </source>
</evidence>
<dbReference type="OrthoDB" id="9788224at2"/>
<feature type="domain" description="Enoyl reductase (ER)" evidence="3">
    <location>
        <begin position="10"/>
        <end position="336"/>
    </location>
</feature>
<reference evidence="4 5" key="1">
    <citation type="submission" date="2019-03" db="EMBL/GenBank/DDBJ databases">
        <title>Draft Genome Sequence of Duganella callidus sp. nov., a Novel Duganella Species Isolated from Cultivated Soil.</title>
        <authorList>
            <person name="Raths R."/>
            <person name="Peta V."/>
            <person name="Bucking H."/>
        </authorList>
    </citation>
    <scope>NUCLEOTIDE SEQUENCE [LARGE SCALE GENOMIC DNA]</scope>
    <source>
        <strain evidence="4 5">DN04</strain>
    </source>
</reference>
<gene>
    <name evidence="4" type="ORF">E4L98_17730</name>
</gene>
<dbReference type="InterPro" id="IPR013149">
    <property type="entry name" value="ADH-like_C"/>
</dbReference>
<dbReference type="Pfam" id="PF08240">
    <property type="entry name" value="ADH_N"/>
    <property type="match status" value="1"/>
</dbReference>
<dbReference type="PANTHER" id="PTHR48106">
    <property type="entry name" value="QUINONE OXIDOREDUCTASE PIG3-RELATED"/>
    <property type="match status" value="1"/>
</dbReference>